<dbReference type="Proteomes" id="UP001320706">
    <property type="component" value="Unassembled WGS sequence"/>
</dbReference>
<evidence type="ECO:0000313" key="2">
    <source>
        <dbReference type="Proteomes" id="UP001320706"/>
    </source>
</evidence>
<name>A0ACC3S6R3_9PEZI</name>
<evidence type="ECO:0000313" key="1">
    <source>
        <dbReference type="EMBL" id="KAK8198552.1"/>
    </source>
</evidence>
<keyword evidence="1" id="KW-0689">Ribosomal protein</keyword>
<keyword evidence="1" id="KW-0687">Ribonucleoprotein</keyword>
<reference evidence="1" key="1">
    <citation type="submission" date="2024-02" db="EMBL/GenBank/DDBJ databases">
        <title>Metagenome Assembled Genome of Zalaria obscura JY119.</title>
        <authorList>
            <person name="Vighnesh L."/>
            <person name="Jagadeeshwari U."/>
            <person name="Venkata Ramana C."/>
            <person name="Sasikala C."/>
        </authorList>
    </citation>
    <scope>NUCLEOTIDE SEQUENCE</scope>
    <source>
        <strain evidence="1">JY119</strain>
    </source>
</reference>
<organism evidence="1 2">
    <name type="scientific">Zalaria obscura</name>
    <dbReference type="NCBI Taxonomy" id="2024903"/>
    <lineage>
        <taxon>Eukaryota</taxon>
        <taxon>Fungi</taxon>
        <taxon>Dikarya</taxon>
        <taxon>Ascomycota</taxon>
        <taxon>Pezizomycotina</taxon>
        <taxon>Dothideomycetes</taxon>
        <taxon>Dothideomycetidae</taxon>
        <taxon>Dothideales</taxon>
        <taxon>Zalariaceae</taxon>
        <taxon>Zalaria</taxon>
    </lineage>
</organism>
<gene>
    <name evidence="1" type="primary">mrpl3</name>
    <name evidence="1" type="ORF">M8818_006419</name>
</gene>
<accession>A0ACC3S6R3</accession>
<sequence>MKRVRVERWGGSLLPPRNPRLQCPFSAGERACNVPIRSRTLRPITAPSQQQRQFTSTRRIRQDVEIAAVADELEAPPATRYPSPRADRQSAKLAALHARLSLPARFPLQTLSRCLIDASANPESSQNNSSLALLGQDLLGYHTAEWLICNYPRLPMPVLFAAEYAYIGPATLSNMRAEWGVEAAAAPGEEVDPGYLQFTRQQAGNAMAEDGMHRIKEFEHIRAKGTGRANEQYNWRRGVSSRIVYDDQFGDLQSGLADPVVGPGGSMLTSTPKDGSSAAQLEPAELAPLDDASASGELKSTTLEQASASFIRAVFGALYLHCGAAALRDFHASHILSRHLPLHTLFNFKYPTRDLSRLCKREGFEPPVARLESETGRHSRTPVFVVGVYSGKDKLGEDAGSSLDEGRVRAAAAALRGWYLYSPPKDRVVLPSQASEGRWRPQMVDPGEIIT</sequence>
<comment type="caution">
    <text evidence="1">The sequence shown here is derived from an EMBL/GenBank/DDBJ whole genome shotgun (WGS) entry which is preliminary data.</text>
</comment>
<keyword evidence="2" id="KW-1185">Reference proteome</keyword>
<dbReference type="EMBL" id="JAMKPW020000040">
    <property type="protein sequence ID" value="KAK8198552.1"/>
    <property type="molecule type" value="Genomic_DNA"/>
</dbReference>
<protein>
    <submittedName>
        <fullName evidence="1">54S ribosomal protein L3 mitochondrial</fullName>
    </submittedName>
</protein>
<proteinExistence type="predicted"/>